<organism evidence="3 4">
    <name type="scientific">Streptomyces rhizosphaericola</name>
    <dbReference type="NCBI Taxonomy" id="2564098"/>
    <lineage>
        <taxon>Bacteria</taxon>
        <taxon>Bacillati</taxon>
        <taxon>Actinomycetota</taxon>
        <taxon>Actinomycetes</taxon>
        <taxon>Kitasatosporales</taxon>
        <taxon>Streptomycetaceae</taxon>
        <taxon>Streptomyces</taxon>
    </lineage>
</organism>
<feature type="region of interest" description="Disordered" evidence="1">
    <location>
        <begin position="219"/>
        <end position="247"/>
    </location>
</feature>
<feature type="compositionally biased region" description="Basic and acidic residues" evidence="1">
    <location>
        <begin position="76"/>
        <end position="88"/>
    </location>
</feature>
<feature type="domain" description="Excalibur calcium-binding" evidence="2">
    <location>
        <begin position="207"/>
        <end position="243"/>
    </location>
</feature>
<name>A0ABY2PK30_9ACTN</name>
<feature type="compositionally biased region" description="Low complexity" evidence="1">
    <location>
        <begin position="42"/>
        <end position="75"/>
    </location>
</feature>
<reference evidence="3 4" key="1">
    <citation type="submission" date="2019-04" db="EMBL/GenBank/DDBJ databases">
        <title>Streptomyces rhizosphaericola sp. nov., an actinobacterium isolated from the wheat rhizosphere.</title>
        <authorList>
            <person name="Vargas Hoyos H.A."/>
            <person name="Santos S.N."/>
            <person name="Genuario D.B."/>
            <person name="Melo I.S."/>
            <person name="Da Silva L.J."/>
            <person name="Da Silva F.S.P."/>
            <person name="Zucchi T.D."/>
        </authorList>
    </citation>
    <scope>NUCLEOTIDE SEQUENCE [LARGE SCALE GENOMIC DNA]</scope>
    <source>
        <strain evidence="3 4">1AS2c</strain>
    </source>
</reference>
<keyword evidence="4" id="KW-1185">Reference proteome</keyword>
<evidence type="ECO:0000256" key="1">
    <source>
        <dbReference type="SAM" id="MobiDB-lite"/>
    </source>
</evidence>
<proteinExistence type="predicted"/>
<evidence type="ECO:0000313" key="4">
    <source>
        <dbReference type="Proteomes" id="UP000306274"/>
    </source>
</evidence>
<protein>
    <submittedName>
        <fullName evidence="3">Excalibur calcium-binding domain-containing protein</fullName>
    </submittedName>
</protein>
<comment type="caution">
    <text evidence="3">The sequence shown here is derived from an EMBL/GenBank/DDBJ whole genome shotgun (WGS) entry which is preliminary data.</text>
</comment>
<dbReference type="SMART" id="SM00894">
    <property type="entry name" value="Excalibur"/>
    <property type="match status" value="1"/>
</dbReference>
<dbReference type="Proteomes" id="UP000306274">
    <property type="component" value="Unassembled WGS sequence"/>
</dbReference>
<evidence type="ECO:0000313" key="3">
    <source>
        <dbReference type="EMBL" id="TGZ10916.1"/>
    </source>
</evidence>
<dbReference type="Pfam" id="PF05901">
    <property type="entry name" value="Excalibur"/>
    <property type="match status" value="1"/>
</dbReference>
<dbReference type="InterPro" id="IPR008613">
    <property type="entry name" value="Excalibur_Ca-bd_domain"/>
</dbReference>
<dbReference type="RefSeq" id="WP_136015782.1">
    <property type="nucleotide sequence ID" value="NZ_SRZK01000046.1"/>
</dbReference>
<feature type="region of interest" description="Disordered" evidence="1">
    <location>
        <begin position="33"/>
        <end position="97"/>
    </location>
</feature>
<accession>A0ABY2PK30</accession>
<gene>
    <name evidence="3" type="ORF">E5Z02_07440</name>
</gene>
<sequence>MGENSGLLRSGLRSAGCAVVVGAVGMLGAGACGGSGPGGTGESVAPASTSVAAPSSSAPAEVTATVTSTVTASPETRTDAETRTKAPERSPSPSTSAALGAEATVVAYFDAVNDRDYRAAWELGGKNLAGDHQAFVDGLADTERDTVRILGVQGDTVRAELEALQTDGSLKLFEGTYTVRSGVITSADVREVAGPEDPSSDEPGGMYYENCDAARVAGAAPMESDEPGYRVGLDRDKDGTACEPDDS</sequence>
<evidence type="ECO:0000259" key="2">
    <source>
        <dbReference type="SMART" id="SM00894"/>
    </source>
</evidence>
<dbReference type="EMBL" id="SRZK01000046">
    <property type="protein sequence ID" value="TGZ10916.1"/>
    <property type="molecule type" value="Genomic_DNA"/>
</dbReference>